<keyword evidence="4 11" id="KW-0312">Gluconeogenesis</keyword>
<dbReference type="SUPFAM" id="SSF53795">
    <property type="entry name" value="PEP carboxykinase-like"/>
    <property type="match status" value="1"/>
</dbReference>
<feature type="binding site" evidence="11">
    <location>
        <position position="223"/>
    </location>
    <ligand>
        <name>Mn(2+)</name>
        <dbReference type="ChEBI" id="CHEBI:29035"/>
    </ligand>
</feature>
<sequence length="604" mass="66658">MTDFAATEVLAAADVRTWVDEVAAKTKPASVRYLTGSDAEYQELVDVMLEAGTIVPVPKRPGSYLARSTKDDVARMEDRTFICSEQEIDAGPTNNWRDPAEMRETLDELFEGAMARRTMYVIPFSMGVVGGPISQLGVEITDSPYVAASMMYMTRVTDEVHTAIESGDFWVKALHSIGVPLAEGEADVAWPSNPNRYITQFPETREIISFGSAYGGNALLAKKCFALRIASAMARDEGWMAEHMLILRMRHESGRTLHITGAFPSACGKTNLAMLQSSMPEWTIETIGDDIAWLRPGKDGRLYAINPEYGFFGVAPGTSVKTNSVAMEMMERDTIFTNVALTEDGDVWWEGMTKEVPENLTNWLGEPHDPSGDAPAAHPNARFTVRAMQCPSIAPDYDDPAGVPIDAIIFGGRRPSLVPLVMQSRSWQHGVFVGSTVSSQQTAAAEGPVGQIRRDPFAMLPFAGYNMGDYFAHWLRMGESLGDKAPKIFNVNWFRRDEEGGFPWPGFSENARVLDWVAKRVSGEVTGVETPIGILPAADELNLDGLEIDRDVLDELISCDVEGWRDEMLGVSEFYEIFGQRLPGELGRELTDVKRRLKEAAEAN</sequence>
<dbReference type="GO" id="GO:0071333">
    <property type="term" value="P:cellular response to glucose stimulus"/>
    <property type="evidence" value="ECO:0007669"/>
    <property type="project" value="TreeGrafter"/>
</dbReference>
<dbReference type="InterPro" id="IPR035078">
    <property type="entry name" value="PEP_carboxykinase_GTP_N"/>
</dbReference>
<dbReference type="EC" id="4.1.1.32" evidence="11"/>
<evidence type="ECO:0000256" key="8">
    <source>
        <dbReference type="ARBA" id="ARBA00023134"/>
    </source>
</evidence>
<gene>
    <name evidence="11" type="primary">pckG</name>
    <name evidence="14" type="ORF">CZ674_08215</name>
</gene>
<feature type="binding site" evidence="11">
    <location>
        <begin position="214"/>
        <end position="216"/>
    </location>
    <ligand>
        <name>substrate</name>
    </ligand>
</feature>
<evidence type="ECO:0000256" key="6">
    <source>
        <dbReference type="ARBA" id="ARBA00022741"/>
    </source>
</evidence>
<protein>
    <recommendedName>
        <fullName evidence="11">Phosphoenolpyruvate carboxykinase [GTP]</fullName>
        <shortName evidence="11">PEP carboxykinase</shortName>
        <shortName evidence="11">PEPCK</shortName>
        <ecNumber evidence="11">4.1.1.32</ecNumber>
    </recommendedName>
    <alternativeName>
        <fullName evidence="11">GTP-dependent phosphoenolpyruvate carboxykinase</fullName>
        <shortName evidence="11">GTP-PEPCK</shortName>
    </alternativeName>
</protein>
<dbReference type="GO" id="GO:0019543">
    <property type="term" value="P:propionate catabolic process"/>
    <property type="evidence" value="ECO:0007669"/>
    <property type="project" value="TreeGrafter"/>
</dbReference>
<keyword evidence="14" id="KW-0670">Pyruvate</keyword>
<dbReference type="PROSITE" id="PS00505">
    <property type="entry name" value="PEPCK_GTP"/>
    <property type="match status" value="1"/>
</dbReference>
<dbReference type="GO" id="GO:0006094">
    <property type="term" value="P:gluconeogenesis"/>
    <property type="evidence" value="ECO:0007669"/>
    <property type="project" value="UniProtKB-UniRule"/>
</dbReference>
<keyword evidence="10 11" id="KW-0456">Lyase</keyword>
<dbReference type="GO" id="GO:0005525">
    <property type="term" value="F:GTP binding"/>
    <property type="evidence" value="ECO:0007669"/>
    <property type="project" value="UniProtKB-UniRule"/>
</dbReference>
<keyword evidence="5 11" id="KW-0479">Metal-binding</keyword>
<dbReference type="InterPro" id="IPR008210">
    <property type="entry name" value="PEP_carboxykinase_N"/>
</dbReference>
<evidence type="ECO:0000256" key="2">
    <source>
        <dbReference type="ARBA" id="ARBA00005796"/>
    </source>
</evidence>
<dbReference type="GO" id="GO:0005829">
    <property type="term" value="C:cytosol"/>
    <property type="evidence" value="ECO:0007669"/>
    <property type="project" value="TreeGrafter"/>
</dbReference>
<dbReference type="InterPro" id="IPR013035">
    <property type="entry name" value="PEP_carboxykinase_C"/>
</dbReference>
<accession>A0A1R4G254</accession>
<dbReference type="AlphaFoldDB" id="A0A1R4G254"/>
<dbReference type="PIRSF" id="PIRSF001348">
    <property type="entry name" value="PEP_carboxykinase_GTP"/>
    <property type="match status" value="1"/>
</dbReference>
<dbReference type="InterPro" id="IPR008209">
    <property type="entry name" value="PEP_carboxykinase_GTP"/>
</dbReference>
<evidence type="ECO:0000259" key="12">
    <source>
        <dbReference type="Pfam" id="PF00821"/>
    </source>
</evidence>
<dbReference type="GO" id="GO:0046327">
    <property type="term" value="P:glycerol biosynthetic process from pyruvate"/>
    <property type="evidence" value="ECO:0007669"/>
    <property type="project" value="TreeGrafter"/>
</dbReference>
<feature type="domain" description="Phosphoenolpyruvate carboxykinase GTP-utilising N-terminal" evidence="13">
    <location>
        <begin position="18"/>
        <end position="235"/>
    </location>
</feature>
<keyword evidence="14" id="KW-0418">Kinase</keyword>
<keyword evidence="9 11" id="KW-0464">Manganese</keyword>
<evidence type="ECO:0000256" key="7">
    <source>
        <dbReference type="ARBA" id="ARBA00022793"/>
    </source>
</evidence>
<evidence type="ECO:0000256" key="3">
    <source>
        <dbReference type="ARBA" id="ARBA00011245"/>
    </source>
</evidence>
<keyword evidence="7 11" id="KW-0210">Decarboxylase</keyword>
<dbReference type="GeneID" id="303173197"/>
<dbReference type="GO" id="GO:0006107">
    <property type="term" value="P:oxaloacetate metabolic process"/>
    <property type="evidence" value="ECO:0007669"/>
    <property type="project" value="TreeGrafter"/>
</dbReference>
<dbReference type="EMBL" id="FUHU01000036">
    <property type="protein sequence ID" value="SJM62254.1"/>
    <property type="molecule type" value="Genomic_DNA"/>
</dbReference>
<dbReference type="GO" id="GO:0030145">
    <property type="term" value="F:manganese ion binding"/>
    <property type="evidence" value="ECO:0007669"/>
    <property type="project" value="UniProtKB-UniRule"/>
</dbReference>
<keyword evidence="14" id="KW-0808">Transferase</keyword>
<dbReference type="NCBIfam" id="NF003253">
    <property type="entry name" value="PRK04210.1"/>
    <property type="match status" value="1"/>
</dbReference>
<name>A0A1R4G254_9MICO</name>
<dbReference type="PANTHER" id="PTHR11561">
    <property type="entry name" value="PHOSPHOENOLPYRUVATE CARBOXYKINASE"/>
    <property type="match status" value="1"/>
</dbReference>
<dbReference type="Gene3D" id="3.40.449.10">
    <property type="entry name" value="Phosphoenolpyruvate Carboxykinase, domain 1"/>
    <property type="match status" value="1"/>
</dbReference>
<reference evidence="14 15" key="1">
    <citation type="submission" date="2017-02" db="EMBL/GenBank/DDBJ databases">
        <authorList>
            <person name="Peterson S.W."/>
        </authorList>
    </citation>
    <scope>NUCLEOTIDE SEQUENCE [LARGE SCALE GENOMIC DNA]</scope>
    <source>
        <strain evidence="14 15">LMG 22410</strain>
    </source>
</reference>
<dbReference type="RefSeq" id="WP_234988517.1">
    <property type="nucleotide sequence ID" value="NZ_FUHU01000036.1"/>
</dbReference>
<evidence type="ECO:0000256" key="1">
    <source>
        <dbReference type="ARBA" id="ARBA00004742"/>
    </source>
</evidence>
<feature type="domain" description="Phosphoenolpyruvate carboxykinase C-terminal P-loop" evidence="12">
    <location>
        <begin position="239"/>
        <end position="596"/>
    </location>
</feature>
<evidence type="ECO:0000259" key="13">
    <source>
        <dbReference type="Pfam" id="PF17297"/>
    </source>
</evidence>
<dbReference type="Gene3D" id="3.90.228.20">
    <property type="match status" value="1"/>
</dbReference>
<dbReference type="InterPro" id="IPR018091">
    <property type="entry name" value="PEP_carboxykin_GTP_CS"/>
</dbReference>
<feature type="binding site" evidence="11">
    <location>
        <begin position="266"/>
        <end position="271"/>
    </location>
    <ligand>
        <name>GTP</name>
        <dbReference type="ChEBI" id="CHEBI:37565"/>
    </ligand>
</feature>
<feature type="binding site" evidence="11">
    <location>
        <position position="243"/>
    </location>
    <ligand>
        <name>Mn(2+)</name>
        <dbReference type="ChEBI" id="CHEBI:29035"/>
    </ligand>
</feature>
<evidence type="ECO:0000256" key="9">
    <source>
        <dbReference type="ARBA" id="ARBA00023211"/>
    </source>
</evidence>
<proteinExistence type="inferred from homology"/>
<comment type="subcellular location">
    <subcellularLocation>
        <location evidence="11">Cytoplasm</location>
    </subcellularLocation>
</comment>
<comment type="similarity">
    <text evidence="2 11">Belongs to the phosphoenolpyruvate carboxykinase [GTP] family.</text>
</comment>
<dbReference type="GO" id="GO:0042594">
    <property type="term" value="P:response to starvation"/>
    <property type="evidence" value="ECO:0007669"/>
    <property type="project" value="TreeGrafter"/>
</dbReference>
<dbReference type="HAMAP" id="MF_00452">
    <property type="entry name" value="PEPCK_GTP"/>
    <property type="match status" value="1"/>
</dbReference>
<comment type="function">
    <text evidence="11">Catalyzes the conversion of oxaloacetate (OAA) to phosphoenolpyruvate (PEP), the rate-limiting step in the metabolic pathway that produces glucose from lactate and other precursors derived from the citric acid cycle.</text>
</comment>
<dbReference type="SUPFAM" id="SSF68923">
    <property type="entry name" value="PEP carboxykinase N-terminal domain"/>
    <property type="match status" value="1"/>
</dbReference>
<dbReference type="InterPro" id="IPR035077">
    <property type="entry name" value="PEP_carboxykinase_GTP_C"/>
</dbReference>
<evidence type="ECO:0000256" key="5">
    <source>
        <dbReference type="ARBA" id="ARBA00022723"/>
    </source>
</evidence>
<evidence type="ECO:0000256" key="10">
    <source>
        <dbReference type="ARBA" id="ARBA00023239"/>
    </source>
</evidence>
<dbReference type="Gene3D" id="2.170.8.10">
    <property type="entry name" value="Phosphoenolpyruvate Carboxykinase, domain 2"/>
    <property type="match status" value="1"/>
</dbReference>
<comment type="subunit">
    <text evidence="3 11">Monomer.</text>
</comment>
<evidence type="ECO:0000256" key="4">
    <source>
        <dbReference type="ARBA" id="ARBA00022432"/>
    </source>
</evidence>
<keyword evidence="11" id="KW-0963">Cytoplasm</keyword>
<feature type="binding site" evidence="11">
    <location>
        <begin position="380"/>
        <end position="382"/>
    </location>
    <ligand>
        <name>substrate</name>
    </ligand>
</feature>
<dbReference type="PANTHER" id="PTHR11561:SF0">
    <property type="entry name" value="PHOSPHOENOLPYRUVATE CARBOXYKINASE [GTP]-RELATED"/>
    <property type="match status" value="1"/>
</dbReference>
<dbReference type="CDD" id="cd00819">
    <property type="entry name" value="PEPCK_GTP"/>
    <property type="match status" value="1"/>
</dbReference>
<evidence type="ECO:0000256" key="11">
    <source>
        <dbReference type="HAMAP-Rule" id="MF_00452"/>
    </source>
</evidence>
<feature type="binding site" evidence="11">
    <location>
        <position position="290"/>
    </location>
    <ligand>
        <name>Mn(2+)</name>
        <dbReference type="ChEBI" id="CHEBI:29035"/>
    </ligand>
</feature>
<organism evidence="14 15">
    <name type="scientific">Agrococcus casei LMG 22410</name>
    <dbReference type="NCBI Taxonomy" id="1255656"/>
    <lineage>
        <taxon>Bacteria</taxon>
        <taxon>Bacillati</taxon>
        <taxon>Actinomycetota</taxon>
        <taxon>Actinomycetes</taxon>
        <taxon>Micrococcales</taxon>
        <taxon>Microbacteriaceae</taxon>
        <taxon>Agrococcus</taxon>
    </lineage>
</organism>
<comment type="cofactor">
    <cofactor evidence="11">
        <name>Mn(2+)</name>
        <dbReference type="ChEBI" id="CHEBI:29035"/>
    </cofactor>
    <text evidence="11">Binds 1 Mn(2+) ion per subunit.</text>
</comment>
<dbReference type="GO" id="GO:0004613">
    <property type="term" value="F:phosphoenolpyruvate carboxykinase (GTP) activity"/>
    <property type="evidence" value="ECO:0007669"/>
    <property type="project" value="UniProtKB-UniRule"/>
</dbReference>
<dbReference type="Proteomes" id="UP000195787">
    <property type="component" value="Unassembled WGS sequence"/>
</dbReference>
<feature type="binding site" evidence="11">
    <location>
        <position position="413"/>
    </location>
    <ligand>
        <name>GTP</name>
        <dbReference type="ChEBI" id="CHEBI:37565"/>
    </ligand>
</feature>
<feature type="binding site" evidence="11">
    <location>
        <position position="382"/>
    </location>
    <ligand>
        <name>GTP</name>
        <dbReference type="ChEBI" id="CHEBI:37565"/>
    </ligand>
</feature>
<dbReference type="Pfam" id="PF17297">
    <property type="entry name" value="PEPCK_N"/>
    <property type="match status" value="1"/>
</dbReference>
<feature type="active site" evidence="11">
    <location>
        <position position="267"/>
    </location>
</feature>
<dbReference type="Pfam" id="PF00821">
    <property type="entry name" value="PEPCK_GTP"/>
    <property type="match status" value="1"/>
</dbReference>
<dbReference type="GO" id="GO:0033993">
    <property type="term" value="P:response to lipid"/>
    <property type="evidence" value="ECO:0007669"/>
    <property type="project" value="TreeGrafter"/>
</dbReference>
<comment type="catalytic activity">
    <reaction evidence="11">
        <text>oxaloacetate + GTP = phosphoenolpyruvate + GDP + CO2</text>
        <dbReference type="Rhea" id="RHEA:10388"/>
        <dbReference type="ChEBI" id="CHEBI:16452"/>
        <dbReference type="ChEBI" id="CHEBI:16526"/>
        <dbReference type="ChEBI" id="CHEBI:37565"/>
        <dbReference type="ChEBI" id="CHEBI:58189"/>
        <dbReference type="ChEBI" id="CHEBI:58702"/>
        <dbReference type="EC" id="4.1.1.32"/>
    </reaction>
</comment>
<evidence type="ECO:0000313" key="14">
    <source>
        <dbReference type="EMBL" id="SJM62254.1"/>
    </source>
</evidence>
<dbReference type="GO" id="GO:0016301">
    <property type="term" value="F:kinase activity"/>
    <property type="evidence" value="ECO:0007669"/>
    <property type="project" value="UniProtKB-KW"/>
</dbReference>
<dbReference type="UniPathway" id="UPA00138"/>
<keyword evidence="15" id="KW-1185">Reference proteome</keyword>
<dbReference type="FunFam" id="3.40.449.10:FF:000005">
    <property type="entry name" value="Phosphoenolpyruvate carboxykinase [GTP]"/>
    <property type="match status" value="1"/>
</dbReference>
<feature type="binding site" evidence="11">
    <location>
        <position position="75"/>
    </location>
    <ligand>
        <name>substrate</name>
    </ligand>
</feature>
<comment type="pathway">
    <text evidence="1 11">Carbohydrate biosynthesis; gluconeogenesis.</text>
</comment>
<feature type="binding site" evidence="11">
    <location>
        <begin position="507"/>
        <end position="510"/>
    </location>
    <ligand>
        <name>GTP</name>
        <dbReference type="ChEBI" id="CHEBI:37565"/>
    </ligand>
</feature>
<evidence type="ECO:0000313" key="15">
    <source>
        <dbReference type="Proteomes" id="UP000195787"/>
    </source>
</evidence>
<keyword evidence="8 11" id="KW-0342">GTP-binding</keyword>
<feature type="binding site" evidence="11">
    <location>
        <position position="265"/>
    </location>
    <ligand>
        <name>substrate</name>
    </ligand>
</feature>
<keyword evidence="6 11" id="KW-0547">Nucleotide-binding</keyword>